<name>A0A1D8NAE0_YARLL</name>
<evidence type="ECO:0000313" key="1">
    <source>
        <dbReference type="EMBL" id="AOW02601.1"/>
    </source>
</evidence>
<dbReference type="RefSeq" id="XP_068138371.1">
    <property type="nucleotide sequence ID" value="XM_068282270.1"/>
</dbReference>
<organism evidence="1 2">
    <name type="scientific">Yarrowia lipolytica</name>
    <name type="common">Candida lipolytica</name>
    <dbReference type="NCBI Taxonomy" id="4952"/>
    <lineage>
        <taxon>Eukaryota</taxon>
        <taxon>Fungi</taxon>
        <taxon>Dikarya</taxon>
        <taxon>Ascomycota</taxon>
        <taxon>Saccharomycotina</taxon>
        <taxon>Dipodascomycetes</taxon>
        <taxon>Dipodascales</taxon>
        <taxon>Dipodascales incertae sedis</taxon>
        <taxon>Yarrowia</taxon>
    </lineage>
</organism>
<gene>
    <name evidence="1" type="ORF">YALI1_C13611g</name>
</gene>
<proteinExistence type="predicted"/>
<evidence type="ECO:0000313" key="2">
    <source>
        <dbReference type="Proteomes" id="UP000182444"/>
    </source>
</evidence>
<dbReference type="Proteomes" id="UP000182444">
    <property type="component" value="Chromosome 1C"/>
</dbReference>
<reference evidence="1 2" key="1">
    <citation type="journal article" date="2016" name="PLoS ONE">
        <title>Sequence Assembly of Yarrowia lipolytica Strain W29/CLIB89 Shows Transposable Element Diversity.</title>
        <authorList>
            <person name="Magnan C."/>
            <person name="Yu J."/>
            <person name="Chang I."/>
            <person name="Jahn E."/>
            <person name="Kanomata Y."/>
            <person name="Wu J."/>
            <person name="Zeller M."/>
            <person name="Oakes M."/>
            <person name="Baldi P."/>
            <person name="Sandmeyer S."/>
        </authorList>
    </citation>
    <scope>NUCLEOTIDE SEQUENCE [LARGE SCALE GENOMIC DNA]</scope>
    <source>
        <strain evidence="2">CLIB89(W29)</strain>
    </source>
</reference>
<dbReference type="GeneID" id="94582908"/>
<dbReference type="EMBL" id="CP017555">
    <property type="protein sequence ID" value="AOW02601.1"/>
    <property type="molecule type" value="Genomic_DNA"/>
</dbReference>
<sequence length="93" mass="10254">MAGVSKEKQVDPLWRDRRNVLSTVQEVRSYCIVEDAEAVVCRKNSEKVLAAIELKRLGCLSARRSCRYCVSSCVGICVGICVCSRIVVSAVCQ</sequence>
<protein>
    <submittedName>
        <fullName evidence="1">Uncharacterized protein</fullName>
    </submittedName>
</protein>
<dbReference type="VEuPathDB" id="FungiDB:YALI1_C13611g"/>
<dbReference type="AlphaFoldDB" id="A0A1D8NAE0"/>
<accession>A0A1D8NAE0</accession>